<sequence length="132" mass="15229">MFNVNHVTISVRDNIRSIEFYKKFGFKILKSWQADDNSIKIDTLKLNNIILEIFCYKEFTELPKTAENVSTDLPVIGTKHFALGVKNIEDGKEFVLKNDICKEVNIKVGRLAKPYFFITDPDGIQVEIIEED</sequence>
<dbReference type="GO" id="GO:0046872">
    <property type="term" value="F:metal ion binding"/>
    <property type="evidence" value="ECO:0007669"/>
    <property type="project" value="UniProtKB-KW"/>
</dbReference>
<dbReference type="Pfam" id="PF00903">
    <property type="entry name" value="Glyoxalase"/>
    <property type="match status" value="1"/>
</dbReference>
<reference evidence="3" key="2">
    <citation type="journal article" date="2021" name="PeerJ">
        <title>Extensive microbial diversity within the chicken gut microbiome revealed by metagenomics and culture.</title>
        <authorList>
            <person name="Gilroy R."/>
            <person name="Ravi A."/>
            <person name="Getino M."/>
            <person name="Pursley I."/>
            <person name="Horton D.L."/>
            <person name="Alikhan N.F."/>
            <person name="Baker D."/>
            <person name="Gharbi K."/>
            <person name="Hall N."/>
            <person name="Watson M."/>
            <person name="Adriaenssens E.M."/>
            <person name="Foster-Nyarko E."/>
            <person name="Jarju S."/>
            <person name="Secka A."/>
            <person name="Antonio M."/>
            <person name="Oren A."/>
            <person name="Chaudhuri R.R."/>
            <person name="La Ragione R."/>
            <person name="Hildebrand F."/>
            <person name="Pallen M.J."/>
        </authorList>
    </citation>
    <scope>NUCLEOTIDE SEQUENCE</scope>
    <source>
        <strain evidence="3">CHK195-26880</strain>
    </source>
</reference>
<organism evidence="3 4">
    <name type="scientific">Candidatus Onthousia faecipullorum</name>
    <dbReference type="NCBI Taxonomy" id="2840887"/>
    <lineage>
        <taxon>Bacteria</taxon>
        <taxon>Bacillati</taxon>
        <taxon>Bacillota</taxon>
        <taxon>Bacilli</taxon>
        <taxon>Candidatus Onthousia</taxon>
    </lineage>
</organism>
<evidence type="ECO:0000313" key="4">
    <source>
        <dbReference type="Proteomes" id="UP000886833"/>
    </source>
</evidence>
<dbReference type="EMBL" id="DVKQ01000014">
    <property type="protein sequence ID" value="HIT37137.1"/>
    <property type="molecule type" value="Genomic_DNA"/>
</dbReference>
<protein>
    <submittedName>
        <fullName evidence="3">VOC family protein</fullName>
    </submittedName>
</protein>
<dbReference type="GO" id="GO:0004462">
    <property type="term" value="F:lactoylglutathione lyase activity"/>
    <property type="evidence" value="ECO:0007669"/>
    <property type="project" value="InterPro"/>
</dbReference>
<evidence type="ECO:0000256" key="1">
    <source>
        <dbReference type="ARBA" id="ARBA00022723"/>
    </source>
</evidence>
<accession>A0A9D1KCA5</accession>
<keyword evidence="1" id="KW-0479">Metal-binding</keyword>
<dbReference type="InterPro" id="IPR029068">
    <property type="entry name" value="Glyas_Bleomycin-R_OHBP_Dase"/>
</dbReference>
<dbReference type="InterPro" id="IPR037523">
    <property type="entry name" value="VOC_core"/>
</dbReference>
<comment type="caution">
    <text evidence="3">The sequence shown here is derived from an EMBL/GenBank/DDBJ whole genome shotgun (WGS) entry which is preliminary data.</text>
</comment>
<proteinExistence type="predicted"/>
<reference evidence="3" key="1">
    <citation type="submission" date="2020-10" db="EMBL/GenBank/DDBJ databases">
        <authorList>
            <person name="Gilroy R."/>
        </authorList>
    </citation>
    <scope>NUCLEOTIDE SEQUENCE</scope>
    <source>
        <strain evidence="3">CHK195-26880</strain>
    </source>
</reference>
<feature type="domain" description="VOC" evidence="2">
    <location>
        <begin position="3"/>
        <end position="131"/>
    </location>
</feature>
<dbReference type="Proteomes" id="UP000886833">
    <property type="component" value="Unassembled WGS sequence"/>
</dbReference>
<dbReference type="AlphaFoldDB" id="A0A9D1KCA5"/>
<dbReference type="PROSITE" id="PS51819">
    <property type="entry name" value="VOC"/>
    <property type="match status" value="1"/>
</dbReference>
<dbReference type="PROSITE" id="PS00934">
    <property type="entry name" value="GLYOXALASE_I_1"/>
    <property type="match status" value="1"/>
</dbReference>
<dbReference type="SUPFAM" id="SSF54593">
    <property type="entry name" value="Glyoxalase/Bleomycin resistance protein/Dihydroxybiphenyl dioxygenase"/>
    <property type="match status" value="1"/>
</dbReference>
<dbReference type="Gene3D" id="3.10.180.10">
    <property type="entry name" value="2,3-Dihydroxybiphenyl 1,2-Dioxygenase, domain 1"/>
    <property type="match status" value="1"/>
</dbReference>
<evidence type="ECO:0000259" key="2">
    <source>
        <dbReference type="PROSITE" id="PS51819"/>
    </source>
</evidence>
<gene>
    <name evidence="3" type="ORF">IAB59_01490</name>
</gene>
<dbReference type="InterPro" id="IPR018146">
    <property type="entry name" value="Glyoxalase_1_CS"/>
</dbReference>
<dbReference type="InterPro" id="IPR004360">
    <property type="entry name" value="Glyas_Fos-R_dOase_dom"/>
</dbReference>
<name>A0A9D1KCA5_9FIRM</name>
<evidence type="ECO:0000313" key="3">
    <source>
        <dbReference type="EMBL" id="HIT37137.1"/>
    </source>
</evidence>